<evidence type="ECO:0000313" key="8">
    <source>
        <dbReference type="EMBL" id="KXZ40707.1"/>
    </source>
</evidence>
<name>A0A150FSV8_CLOPD</name>
<accession>A0A150FSV8</accession>
<evidence type="ECO:0000256" key="6">
    <source>
        <dbReference type="SAM" id="Phobius"/>
    </source>
</evidence>
<reference evidence="8 10" key="1">
    <citation type="submission" date="2016-02" db="EMBL/GenBank/DDBJ databases">
        <title>Draft genome sequence for Clostridium paradoxum JW-YL-7.</title>
        <authorList>
            <person name="Utturkar S.M."/>
            <person name="Lancaster A."/>
            <person name="Poole F.L."/>
            <person name="Adams M.W."/>
            <person name="Brown S.D."/>
        </authorList>
    </citation>
    <scope>NUCLEOTIDE SEQUENCE [LARGE SCALE GENOMIC DNA]</scope>
    <source>
        <strain evidence="8 10">JW-YL-7</strain>
    </source>
</reference>
<dbReference type="Pfam" id="PF02743">
    <property type="entry name" value="dCache_1"/>
    <property type="match status" value="1"/>
</dbReference>
<evidence type="ECO:0000256" key="5">
    <source>
        <dbReference type="ARBA" id="ARBA00023136"/>
    </source>
</evidence>
<sequence precursor="true">MKKTSKLRIKLTIIFILISLIPVITTAFILINNSKNLIEQKMNNLTKQISTEKVAYIDSLIQVSETAIQSITKDENILSGNTENIFSILSNYNLSNPNFFQSYIGKQDKEFIITPKRQMPEGYDPTQRPWYIEATNNFGNVIITKPYQSSSTGYMMVTVAKAFKLSDGTQAVAGIDITLETLIDHIAKTRVGETGYTVLLQEDGTIIAHPNEQLVMTNIADEYEFGKEVISQKSGNLKYTTDRESKISGFDQSSLTNWIVLSSIVVF</sequence>
<dbReference type="InterPro" id="IPR029151">
    <property type="entry name" value="Sensor-like_sf"/>
</dbReference>
<dbReference type="Gene3D" id="3.30.450.20">
    <property type="entry name" value="PAS domain"/>
    <property type="match status" value="2"/>
</dbReference>
<dbReference type="Proteomes" id="UP000323392">
    <property type="component" value="Unassembled WGS sequence"/>
</dbReference>
<evidence type="ECO:0000313" key="10">
    <source>
        <dbReference type="Proteomes" id="UP000092605"/>
    </source>
</evidence>
<evidence type="ECO:0000259" key="7">
    <source>
        <dbReference type="Pfam" id="PF02743"/>
    </source>
</evidence>
<proteinExistence type="predicted"/>
<comment type="subcellular location">
    <subcellularLocation>
        <location evidence="1">Cell membrane</location>
        <topology evidence="1">Multi-pass membrane protein</topology>
    </subcellularLocation>
</comment>
<dbReference type="Proteomes" id="UP000092605">
    <property type="component" value="Unassembled WGS sequence"/>
</dbReference>
<evidence type="ECO:0000256" key="4">
    <source>
        <dbReference type="ARBA" id="ARBA00022989"/>
    </source>
</evidence>
<keyword evidence="3 6" id="KW-0812">Transmembrane</keyword>
<gene>
    <name evidence="8" type="ORF">JWYL7_1782</name>
    <name evidence="9" type="ORF">SAMN05661008_01893</name>
</gene>
<dbReference type="OrthoDB" id="9760371at2"/>
<dbReference type="CDD" id="cd12912">
    <property type="entry name" value="PDC2_MCP_like"/>
    <property type="match status" value="1"/>
</dbReference>
<dbReference type="AlphaFoldDB" id="A0A150FSV8"/>
<protein>
    <submittedName>
        <fullName evidence="8 9">Cache domain-containing protein</fullName>
    </submittedName>
</protein>
<organism evidence="8 10">
    <name type="scientific">Alkalithermobacter thermoalcaliphilus JW-YL-7 = DSM 7308</name>
    <dbReference type="NCBI Taxonomy" id="1121328"/>
    <lineage>
        <taxon>Bacteria</taxon>
        <taxon>Bacillati</taxon>
        <taxon>Bacillota</taxon>
        <taxon>Clostridia</taxon>
        <taxon>Peptostreptococcales</taxon>
        <taxon>Tepidibacteraceae</taxon>
        <taxon>Alkalithermobacter</taxon>
    </lineage>
</organism>
<keyword evidence="4 6" id="KW-1133">Transmembrane helix</keyword>
<dbReference type="RefSeq" id="WP_066072004.1">
    <property type="nucleotide sequence ID" value="NZ_FRBG01000024.1"/>
</dbReference>
<evidence type="ECO:0000313" key="9">
    <source>
        <dbReference type="EMBL" id="SHL33759.1"/>
    </source>
</evidence>
<keyword evidence="11" id="KW-1185">Reference proteome</keyword>
<dbReference type="CDD" id="cd12913">
    <property type="entry name" value="PDC1_MCP_like"/>
    <property type="match status" value="1"/>
</dbReference>
<dbReference type="InterPro" id="IPR033479">
    <property type="entry name" value="dCache_1"/>
</dbReference>
<feature type="transmembrane region" description="Helical" evidence="6">
    <location>
        <begin position="12"/>
        <end position="31"/>
    </location>
</feature>
<evidence type="ECO:0000256" key="2">
    <source>
        <dbReference type="ARBA" id="ARBA00022475"/>
    </source>
</evidence>
<reference evidence="9 11" key="2">
    <citation type="submission" date="2016-11" db="EMBL/GenBank/DDBJ databases">
        <authorList>
            <person name="Varghese N."/>
            <person name="Submissions S."/>
        </authorList>
    </citation>
    <scope>NUCLEOTIDE SEQUENCE [LARGE SCALE GENOMIC DNA]</scope>
    <source>
        <strain evidence="9 11">DSM 7308</strain>
    </source>
</reference>
<dbReference type="EMBL" id="FRBG01000024">
    <property type="protein sequence ID" value="SHL33759.1"/>
    <property type="molecule type" value="Genomic_DNA"/>
</dbReference>
<feature type="domain" description="Cache" evidence="7">
    <location>
        <begin position="36"/>
        <end position="262"/>
    </location>
</feature>
<dbReference type="STRING" id="1121328.JWYL7_1782"/>
<dbReference type="PATRIC" id="fig|1121328.3.peg.1794"/>
<evidence type="ECO:0000256" key="3">
    <source>
        <dbReference type="ARBA" id="ARBA00022692"/>
    </source>
</evidence>
<dbReference type="SUPFAM" id="SSF103190">
    <property type="entry name" value="Sensory domain-like"/>
    <property type="match status" value="1"/>
</dbReference>
<evidence type="ECO:0000256" key="1">
    <source>
        <dbReference type="ARBA" id="ARBA00004651"/>
    </source>
</evidence>
<keyword evidence="5 6" id="KW-0472">Membrane</keyword>
<comment type="caution">
    <text evidence="8">The sequence shown here is derived from an EMBL/GenBank/DDBJ whole genome shotgun (WGS) entry which is preliminary data.</text>
</comment>
<dbReference type="EMBL" id="LSFY01000001">
    <property type="protein sequence ID" value="KXZ40707.1"/>
    <property type="molecule type" value="Genomic_DNA"/>
</dbReference>
<dbReference type="GO" id="GO:0005886">
    <property type="term" value="C:plasma membrane"/>
    <property type="evidence" value="ECO:0007669"/>
    <property type="project" value="UniProtKB-SubCell"/>
</dbReference>
<evidence type="ECO:0000313" key="11">
    <source>
        <dbReference type="Proteomes" id="UP000323392"/>
    </source>
</evidence>
<keyword evidence="2" id="KW-1003">Cell membrane</keyword>